<comment type="caution">
    <text evidence="1">The sequence shown here is derived from an EMBL/GenBank/DDBJ whole genome shotgun (WGS) entry which is preliminary data.</text>
</comment>
<sequence>MKVLVYGTGGRDHSLADKYGDSQHVENVIGVLKEVMNPEGYNI</sequence>
<gene>
    <name evidence="1" type="ORF">S06H3_54236</name>
</gene>
<evidence type="ECO:0008006" key="2">
    <source>
        <dbReference type="Google" id="ProtNLM"/>
    </source>
</evidence>
<dbReference type="Gene3D" id="3.40.50.20">
    <property type="match status" value="1"/>
</dbReference>
<name>X1R1E6_9ZZZZ</name>
<dbReference type="InterPro" id="IPR016185">
    <property type="entry name" value="PreATP-grasp_dom_sf"/>
</dbReference>
<evidence type="ECO:0000313" key="1">
    <source>
        <dbReference type="EMBL" id="GAI49374.1"/>
    </source>
</evidence>
<feature type="non-terminal residue" evidence="1">
    <location>
        <position position="43"/>
    </location>
</feature>
<proteinExistence type="predicted"/>
<dbReference type="EMBL" id="BARV01034669">
    <property type="protein sequence ID" value="GAI49374.1"/>
    <property type="molecule type" value="Genomic_DNA"/>
</dbReference>
<organism evidence="1">
    <name type="scientific">marine sediment metagenome</name>
    <dbReference type="NCBI Taxonomy" id="412755"/>
    <lineage>
        <taxon>unclassified sequences</taxon>
        <taxon>metagenomes</taxon>
        <taxon>ecological metagenomes</taxon>
    </lineage>
</organism>
<dbReference type="AlphaFoldDB" id="X1R1E6"/>
<accession>X1R1E6</accession>
<reference evidence="1" key="1">
    <citation type="journal article" date="2014" name="Front. Microbiol.">
        <title>High frequency of phylogenetically diverse reductive dehalogenase-homologous genes in deep subseafloor sedimentary metagenomes.</title>
        <authorList>
            <person name="Kawai M."/>
            <person name="Futagami T."/>
            <person name="Toyoda A."/>
            <person name="Takaki Y."/>
            <person name="Nishi S."/>
            <person name="Hori S."/>
            <person name="Arai W."/>
            <person name="Tsubouchi T."/>
            <person name="Morono Y."/>
            <person name="Uchiyama I."/>
            <person name="Ito T."/>
            <person name="Fujiyama A."/>
            <person name="Inagaki F."/>
            <person name="Takami H."/>
        </authorList>
    </citation>
    <scope>NUCLEOTIDE SEQUENCE</scope>
    <source>
        <strain evidence="1">Expedition CK06-06</strain>
    </source>
</reference>
<protein>
    <recommendedName>
        <fullName evidence="2">Phosphoribosylglycinamide synthetase N-terminal domain-containing protein</fullName>
    </recommendedName>
</protein>
<dbReference type="SUPFAM" id="SSF52440">
    <property type="entry name" value="PreATP-grasp domain"/>
    <property type="match status" value="1"/>
</dbReference>